<comment type="function">
    <text evidence="8">Involved in the uptake of ammonium/ammonia (NH(4)(+)/NH(3)). Transport is electrogenic.</text>
</comment>
<protein>
    <recommendedName>
        <fullName evidence="9">Ammonium transporter</fullName>
    </recommendedName>
</protein>
<evidence type="ECO:0000256" key="4">
    <source>
        <dbReference type="ARBA" id="ARBA00022692"/>
    </source>
</evidence>
<feature type="transmembrane region" description="Helical" evidence="9">
    <location>
        <begin position="171"/>
        <end position="192"/>
    </location>
</feature>
<comment type="subcellular location">
    <subcellularLocation>
        <location evidence="9">Cell membrane</location>
        <topology evidence="9">Multi-pass membrane protein</topology>
    </subcellularLocation>
    <subcellularLocation>
        <location evidence="1">Membrane</location>
        <topology evidence="1">Multi-pass membrane protein</topology>
    </subcellularLocation>
</comment>
<evidence type="ECO:0000256" key="1">
    <source>
        <dbReference type="ARBA" id="ARBA00004141"/>
    </source>
</evidence>
<organism evidence="11 12">
    <name type="scientific">Methanocaldococcus vulcanius (strain ATCC 700851 / DSM 12094 / M7)</name>
    <name type="common">Methanococcus vulcanius</name>
    <dbReference type="NCBI Taxonomy" id="579137"/>
    <lineage>
        <taxon>Archaea</taxon>
        <taxon>Methanobacteriati</taxon>
        <taxon>Methanobacteriota</taxon>
        <taxon>Methanomada group</taxon>
        <taxon>Methanococci</taxon>
        <taxon>Methanococcales</taxon>
        <taxon>Methanocaldococcaceae</taxon>
        <taxon>Methanocaldococcus</taxon>
    </lineage>
</organism>
<dbReference type="PANTHER" id="PTHR11730">
    <property type="entry name" value="AMMONIUM TRANSPORTER"/>
    <property type="match status" value="1"/>
</dbReference>
<dbReference type="InterPro" id="IPR018047">
    <property type="entry name" value="Ammonium_transpt_CS"/>
</dbReference>
<keyword evidence="7 9" id="KW-0924">Ammonia transport</keyword>
<dbReference type="InterPro" id="IPR029020">
    <property type="entry name" value="Ammonium/urea_transptr"/>
</dbReference>
<sequence>MFLLEELGRWVVGRSIPIKVFEVKHMDGVNVFFFMWAASLIFFMKAGFIALEIGQFRAKNVSYHCVLKLLDLAAVFIAYLFIGYGISYGLENILPLITGTFNADLGAWWMKMVMFAAAAVTIITGGVAERIKILPYFIGALIVGGILYPIVEHLVWGGGFASLMGINFHDFAGSGAVHLFGGLVGLMAAYVLGPRIDKYINGKPQAIPGHNIPIAVLGAFILAFGWYGFNVGSASDLSSGVELASVALATTMALAGGIIGGALSSRNDPLYTANGMCAGLVAVCSGADIFTPIGALIVGLIAGLQQPFTYKFIEEKLKIDDVCAIGPVHAMSGLIGVICAGIPFLLRSDAVSKVSLTGQIIGAIVIALIAIVGGLIIYKGLDLTIGLRVDKEAEKVGLDSAILQTTAYSEE</sequence>
<evidence type="ECO:0000256" key="3">
    <source>
        <dbReference type="ARBA" id="ARBA00022448"/>
    </source>
</evidence>
<feature type="transmembrane region" description="Helical" evidence="9">
    <location>
        <begin position="133"/>
        <end position="151"/>
    </location>
</feature>
<feature type="transmembrane region" description="Helical" evidence="9">
    <location>
        <begin position="275"/>
        <end position="304"/>
    </location>
</feature>
<dbReference type="GO" id="GO:0005886">
    <property type="term" value="C:plasma membrane"/>
    <property type="evidence" value="ECO:0007669"/>
    <property type="project" value="UniProtKB-SubCell"/>
</dbReference>
<reference evidence="11" key="1">
    <citation type="submission" date="2009-10" db="EMBL/GenBank/DDBJ databases">
        <title>Complete sequence of chromosome of Methanocaldococcus vulcanius M7.</title>
        <authorList>
            <consortium name="US DOE Joint Genome Institute"/>
            <person name="Lucas S."/>
            <person name="Copeland A."/>
            <person name="Lapidus A."/>
            <person name="Glavina del Rio T."/>
            <person name="Dalin E."/>
            <person name="Tice H."/>
            <person name="Bruce D."/>
            <person name="Goodwin L."/>
            <person name="Pitluck S."/>
            <person name="Lcollab F.I."/>
            <person name="Brettin T."/>
            <person name="Detter J.C."/>
            <person name="Han C."/>
            <person name="Tapia R."/>
            <person name="Kuske C.R."/>
            <person name="Schmutz J."/>
            <person name="Larimer F."/>
            <person name="Land M."/>
            <person name="Hauser L."/>
            <person name="Kyrpides N."/>
            <person name="Ovchinikova G."/>
            <person name="Sieprawska-Lupa M."/>
            <person name="Whitman W.B."/>
            <person name="Woyke T."/>
        </authorList>
    </citation>
    <scope>NUCLEOTIDE SEQUENCE [LARGE SCALE GENOMIC DNA]</scope>
    <source>
        <strain evidence="11">M7</strain>
    </source>
</reference>
<feature type="transmembrane region" description="Helical" evidence="9">
    <location>
        <begin position="31"/>
        <end position="53"/>
    </location>
</feature>
<evidence type="ECO:0000313" key="11">
    <source>
        <dbReference type="EMBL" id="ACX72956.1"/>
    </source>
</evidence>
<dbReference type="SUPFAM" id="SSF111352">
    <property type="entry name" value="Ammonium transporter"/>
    <property type="match status" value="1"/>
</dbReference>
<evidence type="ECO:0000256" key="8">
    <source>
        <dbReference type="ARBA" id="ARBA00045370"/>
    </source>
</evidence>
<accession>C9RHA4</accession>
<dbReference type="NCBIfam" id="TIGR00836">
    <property type="entry name" value="amt"/>
    <property type="match status" value="1"/>
</dbReference>
<evidence type="ECO:0000313" key="12">
    <source>
        <dbReference type="Proteomes" id="UP000002063"/>
    </source>
</evidence>
<dbReference type="Pfam" id="PF00909">
    <property type="entry name" value="Ammonium_transp"/>
    <property type="match status" value="1"/>
</dbReference>
<feature type="transmembrane region" description="Helical" evidence="9">
    <location>
        <begin position="212"/>
        <end position="229"/>
    </location>
</feature>
<dbReference type="InterPro" id="IPR001905">
    <property type="entry name" value="Ammonium_transpt"/>
</dbReference>
<dbReference type="PANTHER" id="PTHR11730:SF6">
    <property type="entry name" value="AMMONIUM TRANSPORTER"/>
    <property type="match status" value="1"/>
</dbReference>
<dbReference type="KEGG" id="mvu:Metvu_1098"/>
<feature type="transmembrane region" description="Helical" evidence="9">
    <location>
        <begin position="324"/>
        <end position="346"/>
    </location>
</feature>
<dbReference type="GO" id="GO:0097272">
    <property type="term" value="P:ammonium homeostasis"/>
    <property type="evidence" value="ECO:0007669"/>
    <property type="project" value="TreeGrafter"/>
</dbReference>
<dbReference type="HOGENOM" id="CLU_000445_33_1_2"/>
<dbReference type="PROSITE" id="PS01219">
    <property type="entry name" value="AMMONIUM_TRANSP"/>
    <property type="match status" value="1"/>
</dbReference>
<gene>
    <name evidence="11" type="ordered locus">Metvu_1098</name>
</gene>
<comment type="similarity">
    <text evidence="2 9">Belongs to the ammonia transporter channel (TC 1.A.11.2) family.</text>
</comment>
<dbReference type="AlphaFoldDB" id="C9RHA4"/>
<evidence type="ECO:0000256" key="2">
    <source>
        <dbReference type="ARBA" id="ARBA00005887"/>
    </source>
</evidence>
<feature type="transmembrane region" description="Helical" evidence="9">
    <location>
        <begin position="358"/>
        <end position="378"/>
    </location>
</feature>
<evidence type="ECO:0000256" key="5">
    <source>
        <dbReference type="ARBA" id="ARBA00022989"/>
    </source>
</evidence>
<name>C9RHA4_METVM</name>
<dbReference type="Gene3D" id="1.10.3430.10">
    <property type="entry name" value="Ammonium transporter AmtB like domains"/>
    <property type="match status" value="1"/>
</dbReference>
<keyword evidence="5 9" id="KW-1133">Transmembrane helix</keyword>
<dbReference type="InterPro" id="IPR024041">
    <property type="entry name" value="NH4_transpt_AmtB-like_dom"/>
</dbReference>
<evidence type="ECO:0000259" key="10">
    <source>
        <dbReference type="Pfam" id="PF00909"/>
    </source>
</evidence>
<proteinExistence type="inferred from homology"/>
<dbReference type="Proteomes" id="UP000002063">
    <property type="component" value="Chromosome"/>
</dbReference>
<evidence type="ECO:0000256" key="6">
    <source>
        <dbReference type="ARBA" id="ARBA00023136"/>
    </source>
</evidence>
<feature type="transmembrane region" description="Helical" evidence="9">
    <location>
        <begin position="241"/>
        <end position="263"/>
    </location>
</feature>
<keyword evidence="4 9" id="KW-0812">Transmembrane</keyword>
<keyword evidence="12" id="KW-1185">Reference proteome</keyword>
<dbReference type="EMBL" id="CP001787">
    <property type="protein sequence ID" value="ACX72956.1"/>
    <property type="molecule type" value="Genomic_DNA"/>
</dbReference>
<evidence type="ECO:0000256" key="9">
    <source>
        <dbReference type="RuleBase" id="RU362002"/>
    </source>
</evidence>
<keyword evidence="3 9" id="KW-0813">Transport</keyword>
<evidence type="ECO:0000256" key="7">
    <source>
        <dbReference type="ARBA" id="ARBA00023177"/>
    </source>
</evidence>
<feature type="domain" description="Ammonium transporter AmtB-like" evidence="10">
    <location>
        <begin position="33"/>
        <end position="408"/>
    </location>
</feature>
<feature type="transmembrane region" description="Helical" evidence="9">
    <location>
        <begin position="65"/>
        <end position="86"/>
    </location>
</feature>
<feature type="transmembrane region" description="Helical" evidence="9">
    <location>
        <begin position="106"/>
        <end position="126"/>
    </location>
</feature>
<keyword evidence="6 9" id="KW-0472">Membrane</keyword>
<dbReference type="GO" id="GO:0008519">
    <property type="term" value="F:ammonium channel activity"/>
    <property type="evidence" value="ECO:0007669"/>
    <property type="project" value="InterPro"/>
</dbReference>
<dbReference type="eggNOG" id="arCOG04397">
    <property type="taxonomic scope" value="Archaea"/>
</dbReference>
<dbReference type="STRING" id="579137.Metvu_1098"/>